<feature type="compositionally biased region" description="Low complexity" evidence="2">
    <location>
        <begin position="127"/>
        <end position="149"/>
    </location>
</feature>
<proteinExistence type="predicted"/>
<dbReference type="EMBL" id="HBHJ01027285">
    <property type="protein sequence ID" value="CAD9707074.1"/>
    <property type="molecule type" value="Transcribed_RNA"/>
</dbReference>
<protein>
    <submittedName>
        <fullName evidence="3">Uncharacterized protein</fullName>
    </submittedName>
</protein>
<sequence>MENWDEFVVKFTKVSRALHRSLESEAELLEQSRELKTSLVEKTIQLQAAFATIQQDEVTIKQLRREAKKAISRAEMLAAKDKTAQQLIQDLQKEVENLRVQVSSLKEEENKKRRVVLSLDQELGDGASYHSNMSSSHASKSQQRTTTTTLPATHSPRNGHAPLTPFQEWKRAHMTAGIRSQQTALGAGLG</sequence>
<dbReference type="AlphaFoldDB" id="A0A7S2SRT6"/>
<organism evidence="3">
    <name type="scientific">Rhizochromulina marina</name>
    <dbReference type="NCBI Taxonomy" id="1034831"/>
    <lineage>
        <taxon>Eukaryota</taxon>
        <taxon>Sar</taxon>
        <taxon>Stramenopiles</taxon>
        <taxon>Ochrophyta</taxon>
        <taxon>Dictyochophyceae</taxon>
        <taxon>Rhizochromulinales</taxon>
        <taxon>Rhizochromulina</taxon>
    </lineage>
</organism>
<feature type="coiled-coil region" evidence="1">
    <location>
        <begin position="46"/>
        <end position="115"/>
    </location>
</feature>
<evidence type="ECO:0000313" key="3">
    <source>
        <dbReference type="EMBL" id="CAD9707074.1"/>
    </source>
</evidence>
<reference evidence="3" key="1">
    <citation type="submission" date="2021-01" db="EMBL/GenBank/DDBJ databases">
        <authorList>
            <person name="Corre E."/>
            <person name="Pelletier E."/>
            <person name="Niang G."/>
            <person name="Scheremetjew M."/>
            <person name="Finn R."/>
            <person name="Kale V."/>
            <person name="Holt S."/>
            <person name="Cochrane G."/>
            <person name="Meng A."/>
            <person name="Brown T."/>
            <person name="Cohen L."/>
        </authorList>
    </citation>
    <scope>NUCLEOTIDE SEQUENCE</scope>
    <source>
        <strain evidence="3">CCMP1243</strain>
    </source>
</reference>
<accession>A0A7S2SRT6</accession>
<evidence type="ECO:0000256" key="2">
    <source>
        <dbReference type="SAM" id="MobiDB-lite"/>
    </source>
</evidence>
<keyword evidence="1" id="KW-0175">Coiled coil</keyword>
<gene>
    <name evidence="3" type="ORF">RMAR1173_LOCUS18065</name>
</gene>
<feature type="region of interest" description="Disordered" evidence="2">
    <location>
        <begin position="126"/>
        <end position="163"/>
    </location>
</feature>
<evidence type="ECO:0000256" key="1">
    <source>
        <dbReference type="SAM" id="Coils"/>
    </source>
</evidence>
<name>A0A7S2SRT6_9STRA</name>